<name>A0A1X9YSI1_9BACT</name>
<dbReference type="RefSeq" id="WP_025606946.1">
    <property type="nucleotide sequence ID" value="NZ_CP021235.1"/>
</dbReference>
<reference evidence="2" key="1">
    <citation type="submission" date="2017-05" db="EMBL/GenBank/DDBJ databases">
        <authorList>
            <person name="Ray J."/>
            <person name="Price M."/>
            <person name="Deutschbauer A."/>
        </authorList>
    </citation>
    <scope>NUCLEOTIDE SEQUENCE [LARGE SCALE GENOMIC DNA]</scope>
    <source>
        <strain evidence="2">DSM 19842</strain>
    </source>
</reference>
<keyword evidence="2" id="KW-1185">Reference proteome</keyword>
<dbReference type="OrthoDB" id="1422566at2"/>
<proteinExistence type="predicted"/>
<dbReference type="EMBL" id="CP021235">
    <property type="protein sequence ID" value="ARS35822.1"/>
    <property type="molecule type" value="Genomic_DNA"/>
</dbReference>
<evidence type="ECO:0000313" key="2">
    <source>
        <dbReference type="Proteomes" id="UP000266292"/>
    </source>
</evidence>
<organism evidence="1 2">
    <name type="scientific">Pontibacter actiniarum</name>
    <dbReference type="NCBI Taxonomy" id="323450"/>
    <lineage>
        <taxon>Bacteria</taxon>
        <taxon>Pseudomonadati</taxon>
        <taxon>Bacteroidota</taxon>
        <taxon>Cytophagia</taxon>
        <taxon>Cytophagales</taxon>
        <taxon>Hymenobacteraceae</taxon>
        <taxon>Pontibacter</taxon>
    </lineage>
</organism>
<dbReference type="AlphaFoldDB" id="A0A1X9YSI1"/>
<sequence length="277" mass="32260">MNNPLQQELNTFLENISLTNSMFYQTATHLKNQKKTLLVRFEGKDPEEGIMGTALAIGDLTGPSDNGFKIFYHTGKRDVIKVKDIPGSVEALISREGMRSVATCYEVLESFLFDITAAYLYNNPDEYCKAGKIANQKCISLDDYKEKVRKYRGKNNADIVKLIKRLSERFNESEQPRRYNISQWYQVISHVRHAVVHSAFKINKKRADFTAYQKELFEHHFTFEEDFQQYSLRMSIEDSKKQIILVAEYGFHIFKSLSMEKGYDWQVLKGMKKEVTN</sequence>
<dbReference type="Proteomes" id="UP000266292">
    <property type="component" value="Chromosome"/>
</dbReference>
<gene>
    <name evidence="1" type="ORF">CA264_10410</name>
</gene>
<dbReference type="KEGG" id="pact:CA264_10410"/>
<protein>
    <submittedName>
        <fullName evidence="1">Uncharacterized protein</fullName>
    </submittedName>
</protein>
<accession>A0A1X9YSI1</accession>
<evidence type="ECO:0000313" key="1">
    <source>
        <dbReference type="EMBL" id="ARS35822.1"/>
    </source>
</evidence>